<keyword evidence="4" id="KW-1185">Reference proteome</keyword>
<dbReference type="EMBL" id="SKBQ01000021">
    <property type="protein sequence ID" value="TPX15462.1"/>
    <property type="molecule type" value="Genomic_DNA"/>
</dbReference>
<accession>A0A507AZP3</accession>
<dbReference type="InParanoid" id="A0A507AZP3"/>
<comment type="caution">
    <text evidence="3">The sequence shown here is derived from an EMBL/GenBank/DDBJ whole genome shotgun (WGS) entry which is preliminary data.</text>
</comment>
<dbReference type="Proteomes" id="UP000319257">
    <property type="component" value="Unassembled WGS sequence"/>
</dbReference>
<dbReference type="CDD" id="cd12148">
    <property type="entry name" value="fungal_TF_MHR"/>
    <property type="match status" value="1"/>
</dbReference>
<gene>
    <name evidence="3" type="ORF">E0L32_004442</name>
</gene>
<proteinExistence type="predicted"/>
<dbReference type="GO" id="GO:0005634">
    <property type="term" value="C:nucleus"/>
    <property type="evidence" value="ECO:0007669"/>
    <property type="project" value="TreeGrafter"/>
</dbReference>
<dbReference type="AlphaFoldDB" id="A0A507AZP3"/>
<keyword evidence="1" id="KW-0539">Nucleus</keyword>
<evidence type="ECO:0000259" key="2">
    <source>
        <dbReference type="SMART" id="SM00906"/>
    </source>
</evidence>
<dbReference type="SMART" id="SM00906">
    <property type="entry name" value="Fungal_trans"/>
    <property type="match status" value="1"/>
</dbReference>
<dbReference type="GO" id="GO:0001080">
    <property type="term" value="P:nitrogen catabolite activation of transcription from RNA polymerase II promoter"/>
    <property type="evidence" value="ECO:0007669"/>
    <property type="project" value="TreeGrafter"/>
</dbReference>
<organism evidence="3 4">
    <name type="scientific">Thyridium curvatum</name>
    <dbReference type="NCBI Taxonomy" id="1093900"/>
    <lineage>
        <taxon>Eukaryota</taxon>
        <taxon>Fungi</taxon>
        <taxon>Dikarya</taxon>
        <taxon>Ascomycota</taxon>
        <taxon>Pezizomycotina</taxon>
        <taxon>Sordariomycetes</taxon>
        <taxon>Sordariomycetidae</taxon>
        <taxon>Thyridiales</taxon>
        <taxon>Thyridiaceae</taxon>
        <taxon>Thyridium</taxon>
    </lineage>
</organism>
<sequence length="542" mass="61245">MVNRPDRPTPPTSQQDESISAMMGIIAQPDEGTSHVVSPAIADDDRVFQEYLSNTSTAQKRRMVKFHLNLGQPTRHARQILFNIVPKRGERETESRSIAASSFEVIEKLIDPYQDDLITLFFEKINICFPIFDEGLFRRVFAAQKEKISPGLLAFLYGNTLIYWDTSPLLSTVRCPDHRTIWTLAEDALVEELHSTPTISTIITIILNVGGRPSTHPLWNGGLLGLAVALANSFGLNRDPSDWNLSPSEKKFRMRIWWLLIIYDRWCSMAYGSPTLIQDSQHDVPILTIDNISNPGMPRDQIFAASCFIALITLTEVLGRCLEHVYDVGKASSKPAMTPIALENMLAGWEDSLDDTLRRLVIRGTQIVGAGAANLRLSYLSVKLLIRRIQLDWDKMSFQIEDTDSEHYIQARRICEEIVDFVRELNETHCRDFWIPQLAYTLTSATTFLMRCALNSRVALNNAPLKLARLMVDALQFHRRSYEWDIADNCLSNCCDLVEKIEAGFNEASPSNTLDLGDLLPVDMDMDIAALNGLFPEFATNF</sequence>
<dbReference type="STRING" id="1093900.A0A507AZP3"/>
<evidence type="ECO:0000313" key="3">
    <source>
        <dbReference type="EMBL" id="TPX15462.1"/>
    </source>
</evidence>
<name>A0A507AZP3_9PEZI</name>
<dbReference type="GeneID" id="41971889"/>
<evidence type="ECO:0000313" key="4">
    <source>
        <dbReference type="Proteomes" id="UP000319257"/>
    </source>
</evidence>
<dbReference type="GO" id="GO:0008270">
    <property type="term" value="F:zinc ion binding"/>
    <property type="evidence" value="ECO:0007669"/>
    <property type="project" value="InterPro"/>
</dbReference>
<dbReference type="RefSeq" id="XP_030997173.1">
    <property type="nucleotide sequence ID" value="XM_031138853.1"/>
</dbReference>
<evidence type="ECO:0000256" key="1">
    <source>
        <dbReference type="ARBA" id="ARBA00023242"/>
    </source>
</evidence>
<feature type="domain" description="Xylanolytic transcriptional activator regulatory" evidence="2">
    <location>
        <begin position="220"/>
        <end position="293"/>
    </location>
</feature>
<protein>
    <recommendedName>
        <fullName evidence="2">Xylanolytic transcriptional activator regulatory domain-containing protein</fullName>
    </recommendedName>
</protein>
<dbReference type="PANTHER" id="PTHR31668:SF10">
    <property type="entry name" value="ZN(II)2CYS6 TRANSCRIPTION FACTOR (EUROFUNG)"/>
    <property type="match status" value="1"/>
</dbReference>
<dbReference type="GO" id="GO:0003677">
    <property type="term" value="F:DNA binding"/>
    <property type="evidence" value="ECO:0007669"/>
    <property type="project" value="InterPro"/>
</dbReference>
<dbReference type="InterPro" id="IPR050797">
    <property type="entry name" value="Carb_Metab_Trans_Reg"/>
</dbReference>
<dbReference type="OrthoDB" id="3034343at2759"/>
<dbReference type="Pfam" id="PF04082">
    <property type="entry name" value="Fungal_trans"/>
    <property type="match status" value="1"/>
</dbReference>
<dbReference type="InterPro" id="IPR007219">
    <property type="entry name" value="XnlR_reg_dom"/>
</dbReference>
<dbReference type="GO" id="GO:0006351">
    <property type="term" value="P:DNA-templated transcription"/>
    <property type="evidence" value="ECO:0007669"/>
    <property type="project" value="InterPro"/>
</dbReference>
<reference evidence="3 4" key="1">
    <citation type="submission" date="2019-06" db="EMBL/GenBank/DDBJ databases">
        <title>Draft genome sequence of the filamentous fungus Phialemoniopsis curvata isolated from diesel fuel.</title>
        <authorList>
            <person name="Varaljay V.A."/>
            <person name="Lyon W.J."/>
            <person name="Crouch A.L."/>
            <person name="Drake C.E."/>
            <person name="Hollomon J.M."/>
            <person name="Nadeau L.J."/>
            <person name="Nunn H.S."/>
            <person name="Stevenson B.S."/>
            <person name="Bojanowski C.L."/>
            <person name="Crookes-Goodson W.J."/>
        </authorList>
    </citation>
    <scope>NUCLEOTIDE SEQUENCE [LARGE SCALE GENOMIC DNA]</scope>
    <source>
        <strain evidence="3 4">D216</strain>
    </source>
</reference>
<dbReference type="PANTHER" id="PTHR31668">
    <property type="entry name" value="GLUCOSE TRANSPORT TRANSCRIPTION REGULATOR RGT1-RELATED-RELATED"/>
    <property type="match status" value="1"/>
</dbReference>